<organism evidence="5 6">
    <name type="scientific">Methermicoccus shengliensis</name>
    <dbReference type="NCBI Taxonomy" id="660064"/>
    <lineage>
        <taxon>Archaea</taxon>
        <taxon>Methanobacteriati</taxon>
        <taxon>Methanobacteriota</taxon>
        <taxon>Stenosarchaea group</taxon>
        <taxon>Methanomicrobia</taxon>
        <taxon>Methanosarcinales</taxon>
        <taxon>Methermicoccaceae</taxon>
        <taxon>Methermicoccus</taxon>
    </lineage>
</organism>
<dbReference type="PANTHER" id="PTHR12814">
    <property type="entry name" value="RNA-BINDING PROTEIN NOB1"/>
    <property type="match status" value="1"/>
</dbReference>
<dbReference type="GO" id="GO:0016787">
    <property type="term" value="F:hydrolase activity"/>
    <property type="evidence" value="ECO:0007669"/>
    <property type="project" value="UniProtKB-KW"/>
</dbReference>
<dbReference type="Gene3D" id="3.40.50.1010">
    <property type="entry name" value="5'-nuclease"/>
    <property type="match status" value="1"/>
</dbReference>
<dbReference type="EMBL" id="DUIH01000010">
    <property type="protein sequence ID" value="HIH69493.1"/>
    <property type="molecule type" value="Genomic_DNA"/>
</dbReference>
<evidence type="ECO:0000259" key="4">
    <source>
        <dbReference type="Pfam" id="PF17146"/>
    </source>
</evidence>
<evidence type="ECO:0000256" key="3">
    <source>
        <dbReference type="ARBA" id="ARBA00022801"/>
    </source>
</evidence>
<dbReference type="PANTHER" id="PTHR12814:SF2">
    <property type="entry name" value="RNA-BINDING PROTEIN NOB1"/>
    <property type="match status" value="1"/>
</dbReference>
<dbReference type="InterPro" id="IPR033411">
    <property type="entry name" value="Ribonuclease_PIN"/>
</dbReference>
<dbReference type="InterPro" id="IPR029060">
    <property type="entry name" value="PIN-like_dom_sf"/>
</dbReference>
<keyword evidence="3" id="KW-0378">Hydrolase</keyword>
<feature type="domain" description="Ribonuclease PIN" evidence="4">
    <location>
        <begin position="5"/>
        <end position="90"/>
    </location>
</feature>
<dbReference type="GO" id="GO:0046872">
    <property type="term" value="F:metal ion binding"/>
    <property type="evidence" value="ECO:0007669"/>
    <property type="project" value="UniProtKB-KW"/>
</dbReference>
<dbReference type="Proteomes" id="UP000600363">
    <property type="component" value="Unassembled WGS sequence"/>
</dbReference>
<dbReference type="RefSeq" id="WP_052353310.1">
    <property type="nucleotide sequence ID" value="NZ_DUIH01000010.1"/>
</dbReference>
<dbReference type="GO" id="GO:0004521">
    <property type="term" value="F:RNA endonuclease activity"/>
    <property type="evidence" value="ECO:0007669"/>
    <property type="project" value="TreeGrafter"/>
</dbReference>
<dbReference type="GO" id="GO:0030490">
    <property type="term" value="P:maturation of SSU-rRNA"/>
    <property type="evidence" value="ECO:0007669"/>
    <property type="project" value="TreeGrafter"/>
</dbReference>
<name>A0A832RSH0_9EURY</name>
<evidence type="ECO:0000256" key="1">
    <source>
        <dbReference type="ARBA" id="ARBA00022722"/>
    </source>
</evidence>
<evidence type="ECO:0000313" key="5">
    <source>
        <dbReference type="EMBL" id="HIH69493.1"/>
    </source>
</evidence>
<dbReference type="AlphaFoldDB" id="A0A832RSH0"/>
<dbReference type="SUPFAM" id="SSF88723">
    <property type="entry name" value="PIN domain-like"/>
    <property type="match status" value="1"/>
</dbReference>
<accession>A0A832RSH0</accession>
<dbReference type="Pfam" id="PF17146">
    <property type="entry name" value="PIN_6"/>
    <property type="match status" value="1"/>
</dbReference>
<keyword evidence="1" id="KW-0540">Nuclease</keyword>
<gene>
    <name evidence="5" type="ORF">HA299_02560</name>
</gene>
<evidence type="ECO:0000256" key="2">
    <source>
        <dbReference type="ARBA" id="ARBA00022723"/>
    </source>
</evidence>
<keyword evidence="2" id="KW-0479">Metal-binding</keyword>
<dbReference type="GO" id="GO:0030688">
    <property type="term" value="C:preribosome, small subunit precursor"/>
    <property type="evidence" value="ECO:0007669"/>
    <property type="project" value="TreeGrafter"/>
</dbReference>
<comment type="caution">
    <text evidence="5">The sequence shown here is derived from an EMBL/GenBank/DDBJ whole genome shotgun (WGS) entry which is preliminary data.</text>
</comment>
<evidence type="ECO:0000313" key="6">
    <source>
        <dbReference type="Proteomes" id="UP000600363"/>
    </source>
</evidence>
<dbReference type="InterPro" id="IPR039907">
    <property type="entry name" value="NOB1"/>
</dbReference>
<reference evidence="5" key="1">
    <citation type="journal article" date="2020" name="bioRxiv">
        <title>A rank-normalized archaeal taxonomy based on genome phylogeny resolves widespread incomplete and uneven classifications.</title>
        <authorList>
            <person name="Rinke C."/>
            <person name="Chuvochina M."/>
            <person name="Mussig A.J."/>
            <person name="Chaumeil P.-A."/>
            <person name="Waite D.W."/>
            <person name="Whitman W.B."/>
            <person name="Parks D.H."/>
            <person name="Hugenholtz P."/>
        </authorList>
    </citation>
    <scope>NUCLEOTIDE SEQUENCE</scope>
    <source>
        <strain evidence="5">UBA12518</strain>
    </source>
</reference>
<proteinExistence type="predicted"/>
<protein>
    <submittedName>
        <fullName evidence="5">Ribonuclease VapC</fullName>
    </submittedName>
</protein>
<dbReference type="CDD" id="cd09876">
    <property type="entry name" value="PIN_Nob1-like"/>
    <property type="match status" value="1"/>
</dbReference>
<sequence length="156" mass="16750">MKACVCDASVFLSGHLPAIPMGNAITTPEVVAEVRSVVGRCVLEVAISEGLTVQPTREECVEHAQRLTEALGDLPKLSRADLSVIAKALEVGGTVVSDDYDVQNVCAKLGIPFRSVVQKGIEKSRQVVHVCPACRRKWRRGGACPVCGTPLRTRML</sequence>